<dbReference type="GO" id="GO:0003690">
    <property type="term" value="F:double-stranded DNA binding"/>
    <property type="evidence" value="ECO:0007669"/>
    <property type="project" value="TreeGrafter"/>
</dbReference>
<dbReference type="STRING" id="2094558.A0A314YKK0"/>
<proteinExistence type="predicted"/>
<organism evidence="6 7">
    <name type="scientific">Prunus yedoensis var. nudiflora</name>
    <dbReference type="NCBI Taxonomy" id="2094558"/>
    <lineage>
        <taxon>Eukaryota</taxon>
        <taxon>Viridiplantae</taxon>
        <taxon>Streptophyta</taxon>
        <taxon>Embryophyta</taxon>
        <taxon>Tracheophyta</taxon>
        <taxon>Spermatophyta</taxon>
        <taxon>Magnoliopsida</taxon>
        <taxon>eudicotyledons</taxon>
        <taxon>Gunneridae</taxon>
        <taxon>Pentapetalae</taxon>
        <taxon>rosids</taxon>
        <taxon>fabids</taxon>
        <taxon>Rosales</taxon>
        <taxon>Rosaceae</taxon>
        <taxon>Amygdaloideae</taxon>
        <taxon>Amygdaleae</taxon>
        <taxon>Prunus</taxon>
    </lineage>
</organism>
<dbReference type="PANTHER" id="PTHR23335">
    <property type="entry name" value="CALMODULIN-BINDING TRANSCRIPTION ACTIVATOR CAMTA"/>
    <property type="match status" value="1"/>
</dbReference>
<accession>A0A314YKK0</accession>
<comment type="caution">
    <text evidence="6">The sequence shown here is derived from an EMBL/GenBank/DDBJ whole genome shotgun (WGS) entry which is preliminary data.</text>
</comment>
<dbReference type="Pfam" id="PF03859">
    <property type="entry name" value="CG-1"/>
    <property type="match status" value="1"/>
</dbReference>
<evidence type="ECO:0000256" key="4">
    <source>
        <dbReference type="SAM" id="MobiDB-lite"/>
    </source>
</evidence>
<keyword evidence="3" id="KW-0539">Nucleus</keyword>
<dbReference type="GO" id="GO:0005634">
    <property type="term" value="C:nucleus"/>
    <property type="evidence" value="ECO:0007669"/>
    <property type="project" value="UniProtKB-SubCell"/>
</dbReference>
<name>A0A314YKK0_PRUYE</name>
<keyword evidence="7" id="KW-1185">Reference proteome</keyword>
<feature type="compositionally biased region" description="Polar residues" evidence="4">
    <location>
        <begin position="185"/>
        <end position="199"/>
    </location>
</feature>
<dbReference type="GO" id="GO:0003712">
    <property type="term" value="F:transcription coregulator activity"/>
    <property type="evidence" value="ECO:0007669"/>
    <property type="project" value="TreeGrafter"/>
</dbReference>
<evidence type="ECO:0000256" key="3">
    <source>
        <dbReference type="ARBA" id="ARBA00023242"/>
    </source>
</evidence>
<dbReference type="OrthoDB" id="407555at2759"/>
<evidence type="ECO:0000256" key="1">
    <source>
        <dbReference type="ARBA" id="ARBA00004123"/>
    </source>
</evidence>
<dbReference type="EMBL" id="PJQY01001165">
    <property type="protein sequence ID" value="PQQ05004.1"/>
    <property type="molecule type" value="Genomic_DNA"/>
</dbReference>
<dbReference type="Proteomes" id="UP000250321">
    <property type="component" value="Unassembled WGS sequence"/>
</dbReference>
<evidence type="ECO:0000256" key="2">
    <source>
        <dbReference type="ARBA" id="ARBA00023163"/>
    </source>
</evidence>
<gene>
    <name evidence="6" type="ORF">Pyn_12490</name>
</gene>
<protein>
    <submittedName>
        <fullName evidence="6">Calmodulin-binding transcription activator 3</fullName>
    </submittedName>
</protein>
<keyword evidence="2" id="KW-0804">Transcription</keyword>
<feature type="domain" description="CG-1" evidence="5">
    <location>
        <begin position="36"/>
        <end position="143"/>
    </location>
</feature>
<sequence>MYEIQVGSGCGISVTTTRIEFMADTKRYGLGNQLDIAQILLEAKHRWLRPAEICEILRNYKNFTFLQSLQVLRYFRKDGHNWRKKKDGKTVKEAHERLKAGSVDVLHCYYAHGEENENFQRRSYWMLEDSLVHYREVKGNRTNFNHTKGTEEAVPYSHETEEIALNSEMDNSVSSSFNPNTFQMRSQATDTTSLSSAQASEFEDAESAYDHQASSRLPPFLELLQPKAEKINAGFSDAFYPMSFANNYQEKLSAIPGVNFGSLTQAYKREDGNDVGVTYEATKNRNSSLWEAALENSATVFQSLSFQPSFSATHSDTMGIISKQENGMLGHLFTDSFEKKQMCESKPRVQQGWQTSEENSSCSSSWLMDRNLHSNTTNDYSIPNDPQIQPSTTEQEYYLKSISKRNETIEGKANHASAIKPLLDGPFTEGLKKLDSFNRWMSRELGDVDDTQTQSNSETYWDTVESENGVDESSVPLQVRLDSYMLGPSLSQDQLFSIIDFSPNWAYENSEIKVLITGKILEESTSRSL</sequence>
<feature type="region of interest" description="Disordered" evidence="4">
    <location>
        <begin position="185"/>
        <end position="209"/>
    </location>
</feature>
<evidence type="ECO:0000313" key="7">
    <source>
        <dbReference type="Proteomes" id="UP000250321"/>
    </source>
</evidence>
<dbReference type="AlphaFoldDB" id="A0A314YKK0"/>
<dbReference type="GO" id="GO:0006357">
    <property type="term" value="P:regulation of transcription by RNA polymerase II"/>
    <property type="evidence" value="ECO:0007669"/>
    <property type="project" value="TreeGrafter"/>
</dbReference>
<dbReference type="SMART" id="SM01076">
    <property type="entry name" value="CG-1"/>
    <property type="match status" value="1"/>
</dbReference>
<comment type="subcellular location">
    <subcellularLocation>
        <location evidence="1">Nucleus</location>
    </subcellularLocation>
</comment>
<dbReference type="InterPro" id="IPR005559">
    <property type="entry name" value="CG-1_dom"/>
</dbReference>
<reference evidence="6 7" key="1">
    <citation type="submission" date="2018-02" db="EMBL/GenBank/DDBJ databases">
        <title>Draft genome of wild Prunus yedoensis var. nudiflora.</title>
        <authorList>
            <person name="Baek S."/>
            <person name="Kim J.-H."/>
            <person name="Choi K."/>
            <person name="Kim G.-B."/>
            <person name="Cho A."/>
            <person name="Jang H."/>
            <person name="Shin C.-H."/>
            <person name="Yu H.-J."/>
            <person name="Mun J.-H."/>
        </authorList>
    </citation>
    <scope>NUCLEOTIDE SEQUENCE [LARGE SCALE GENOMIC DNA]</scope>
    <source>
        <strain evidence="7">cv. Jeju island</strain>
        <tissue evidence="6">Leaf</tissue>
    </source>
</reference>
<dbReference type="PANTHER" id="PTHR23335:SF30">
    <property type="entry name" value="CALMODULIN-BINDING TRANSCRIPTION ACTIVATOR 3"/>
    <property type="match status" value="1"/>
</dbReference>
<evidence type="ECO:0000313" key="6">
    <source>
        <dbReference type="EMBL" id="PQQ05004.1"/>
    </source>
</evidence>
<dbReference type="PROSITE" id="PS51437">
    <property type="entry name" value="CG_1"/>
    <property type="match status" value="1"/>
</dbReference>
<evidence type="ECO:0000259" key="5">
    <source>
        <dbReference type="PROSITE" id="PS51437"/>
    </source>
</evidence>